<dbReference type="Proteomes" id="UP000483379">
    <property type="component" value="Unassembled WGS sequence"/>
</dbReference>
<feature type="domain" description="NERD" evidence="2">
    <location>
        <begin position="21"/>
        <end position="126"/>
    </location>
</feature>
<comment type="caution">
    <text evidence="4">The sequence shown here is derived from an EMBL/GenBank/DDBJ whole genome shotgun (WGS) entry which is preliminary data.</text>
</comment>
<dbReference type="EMBL" id="JAAIJQ010000147">
    <property type="protein sequence ID" value="NEV65089.1"/>
    <property type="molecule type" value="Genomic_DNA"/>
</dbReference>
<keyword evidence="4" id="KW-0547">Nucleotide-binding</keyword>
<dbReference type="GO" id="GO:0005524">
    <property type="term" value="F:ATP binding"/>
    <property type="evidence" value="ECO:0007669"/>
    <property type="project" value="UniProtKB-KW"/>
</dbReference>
<dbReference type="InterPro" id="IPR000212">
    <property type="entry name" value="DNA_helicase_UvrD/REP"/>
</dbReference>
<evidence type="ECO:0000259" key="3">
    <source>
        <dbReference type="Pfam" id="PF13538"/>
    </source>
</evidence>
<feature type="domain" description="UvrD-like helicase C-terminal" evidence="3">
    <location>
        <begin position="495"/>
        <end position="542"/>
    </location>
</feature>
<dbReference type="GO" id="GO:0003677">
    <property type="term" value="F:DNA binding"/>
    <property type="evidence" value="ECO:0007669"/>
    <property type="project" value="InterPro"/>
</dbReference>
<dbReference type="SUPFAM" id="SSF52540">
    <property type="entry name" value="P-loop containing nucleoside triphosphate hydrolases"/>
    <property type="match status" value="1"/>
</dbReference>
<dbReference type="GO" id="GO:0000725">
    <property type="term" value="P:recombinational repair"/>
    <property type="evidence" value="ECO:0007669"/>
    <property type="project" value="TreeGrafter"/>
</dbReference>
<evidence type="ECO:0000313" key="5">
    <source>
        <dbReference type="Proteomes" id="UP000483379"/>
    </source>
</evidence>
<name>A0A6M0K6K7_9GAMM</name>
<dbReference type="Pfam" id="PF13538">
    <property type="entry name" value="UvrD_C_2"/>
    <property type="match status" value="1"/>
</dbReference>
<dbReference type="AlphaFoldDB" id="A0A6M0K6K7"/>
<protein>
    <recommendedName>
        <fullName evidence="1">DNA 3'-5' helicase II</fullName>
    </recommendedName>
</protein>
<gene>
    <name evidence="4" type="ORF">G3446_25105</name>
</gene>
<dbReference type="Pfam" id="PF13245">
    <property type="entry name" value="AAA_19"/>
    <property type="match status" value="1"/>
</dbReference>
<evidence type="ECO:0000259" key="2">
    <source>
        <dbReference type="Pfam" id="PF08378"/>
    </source>
</evidence>
<dbReference type="InterPro" id="IPR027785">
    <property type="entry name" value="UvrD-like_helicase_C"/>
</dbReference>
<keyword evidence="5" id="KW-1185">Reference proteome</keyword>
<dbReference type="InterPro" id="IPR011528">
    <property type="entry name" value="NERD"/>
</dbReference>
<dbReference type="PANTHER" id="PTHR11070">
    <property type="entry name" value="UVRD / RECB / PCRA DNA HELICASE FAMILY MEMBER"/>
    <property type="match status" value="1"/>
</dbReference>
<evidence type="ECO:0000256" key="1">
    <source>
        <dbReference type="ARBA" id="ARBA00034923"/>
    </source>
</evidence>
<evidence type="ECO:0000313" key="4">
    <source>
        <dbReference type="EMBL" id="NEV65089.1"/>
    </source>
</evidence>
<dbReference type="PANTHER" id="PTHR11070:SF2">
    <property type="entry name" value="ATP-DEPENDENT DNA HELICASE SRS2"/>
    <property type="match status" value="1"/>
</dbReference>
<keyword evidence="4" id="KW-0067">ATP-binding</keyword>
<organism evidence="4 5">
    <name type="scientific">Thiorhodococcus minor</name>
    <dbReference type="NCBI Taxonomy" id="57489"/>
    <lineage>
        <taxon>Bacteria</taxon>
        <taxon>Pseudomonadati</taxon>
        <taxon>Pseudomonadota</taxon>
        <taxon>Gammaproteobacteria</taxon>
        <taxon>Chromatiales</taxon>
        <taxon>Chromatiaceae</taxon>
        <taxon>Thiorhodococcus</taxon>
    </lineage>
</organism>
<dbReference type="InterPro" id="IPR027417">
    <property type="entry name" value="P-loop_NTPase"/>
</dbReference>
<sequence>MARIIPSDLSRLALSGAHEPEIATLAHLRDALPDDYSVFHGVHWTRQYRGRALYGEIDFVVVNGAGKVLCIEQKNGPLAETAEGLVKHYGDEHKNVGQQIQRSIDSIREKFAYQVGKKPGLDIEYLIYCPDHAVKQVVAAGLDAERIVDARKRDRLAQQIQTILPREPGDMGEWAQQAQAFFRQTFEVVPDVHAHIDAQDKNYARLSQGLLDILANIEMAPLRLRVLATAGNGKTLVARHFFDLCIEQGRRPLLLCFNRPLAERLARLVEPGGQVATWYGFCDTFLQSRGIQLDFATMRSDPEFWTKATKQLEAQALTVTPSHDWRFDTLIIDEAQDFENEWLEAIGLFLTQDADILMLEDPSQNLRGNAAPPRHPGGFVGYRSMLNYRSPERIARFINQTLPELPFTCANDLPGLGADVHLYDDPSEQPRLVGRIVGRLLKERFRPQDIAILSCRGIESTALKDVQRVGNRSLARFTGDYDLFGNQIYSQGQVLFDTVRRFKGQQAPAVILTDISPRTDRLAQELQVLFCGMTRATVRLELVCDGTSPWVGKRLGGQAT</sequence>
<reference evidence="4 5" key="1">
    <citation type="submission" date="2020-02" db="EMBL/GenBank/DDBJ databases">
        <title>Genome sequences of Thiorhodococcus mannitoliphagus and Thiorhodococcus minor, purple sulfur photosynthetic bacteria in the gammaproteobacterial family, Chromatiaceae.</title>
        <authorList>
            <person name="Aviles F.A."/>
            <person name="Meyer T.E."/>
            <person name="Kyndt J.A."/>
        </authorList>
    </citation>
    <scope>NUCLEOTIDE SEQUENCE [LARGE SCALE GENOMIC DNA]</scope>
    <source>
        <strain evidence="4 5">DSM 11518</strain>
    </source>
</reference>
<dbReference type="GO" id="GO:0043138">
    <property type="term" value="F:3'-5' DNA helicase activity"/>
    <property type="evidence" value="ECO:0007669"/>
    <property type="project" value="TreeGrafter"/>
</dbReference>
<accession>A0A6M0K6K7</accession>
<dbReference type="Pfam" id="PF08378">
    <property type="entry name" value="NERD"/>
    <property type="match status" value="1"/>
</dbReference>
<proteinExistence type="predicted"/>
<dbReference type="RefSeq" id="WP_164456418.1">
    <property type="nucleotide sequence ID" value="NZ_JAAIJQ010000147.1"/>
</dbReference>
<dbReference type="Gene3D" id="3.40.50.300">
    <property type="entry name" value="P-loop containing nucleotide triphosphate hydrolases"/>
    <property type="match status" value="2"/>
</dbReference>